<keyword evidence="1" id="KW-0812">Transmembrane</keyword>
<gene>
    <name evidence="2" type="ORF">COV40_03095</name>
</gene>
<reference evidence="2 3" key="1">
    <citation type="submission" date="2017-09" db="EMBL/GenBank/DDBJ databases">
        <title>Depth-based differentiation of microbial function through sediment-hosted aquifers and enrichment of novel symbionts in the deep terrestrial subsurface.</title>
        <authorList>
            <person name="Probst A.J."/>
            <person name="Ladd B."/>
            <person name="Jarett J.K."/>
            <person name="Geller-Mcgrath D.E."/>
            <person name="Sieber C.M."/>
            <person name="Emerson J.B."/>
            <person name="Anantharaman K."/>
            <person name="Thomas B.C."/>
            <person name="Malmstrom R."/>
            <person name="Stieglmeier M."/>
            <person name="Klingl A."/>
            <person name="Woyke T."/>
            <person name="Ryan C.M."/>
            <person name="Banfield J.F."/>
        </authorList>
    </citation>
    <scope>NUCLEOTIDE SEQUENCE [LARGE SCALE GENOMIC DNA]</scope>
    <source>
        <strain evidence="2">CG11_big_fil_rev_8_21_14_0_20_42_15</strain>
    </source>
</reference>
<feature type="transmembrane region" description="Helical" evidence="1">
    <location>
        <begin position="37"/>
        <end position="59"/>
    </location>
</feature>
<dbReference type="AlphaFoldDB" id="A0A2H0PY81"/>
<dbReference type="Proteomes" id="UP000231154">
    <property type="component" value="Unassembled WGS sequence"/>
</dbReference>
<name>A0A2H0PY81_9BACT</name>
<comment type="caution">
    <text evidence="2">The sequence shown here is derived from an EMBL/GenBank/DDBJ whole genome shotgun (WGS) entry which is preliminary data.</text>
</comment>
<evidence type="ECO:0000313" key="3">
    <source>
        <dbReference type="Proteomes" id="UP000231154"/>
    </source>
</evidence>
<accession>A0A2H0PY81</accession>
<organism evidence="2 3">
    <name type="scientific">Candidatus Berkelbacteria bacterium CG11_big_fil_rev_8_21_14_0_20_42_15</name>
    <dbReference type="NCBI Taxonomy" id="1974517"/>
    <lineage>
        <taxon>Bacteria</taxon>
        <taxon>Candidatus Berkelbacteria</taxon>
    </lineage>
</organism>
<sequence length="61" mass="7265">MKPPVLRARAQHRDFSEKVKRFIFSEKLIKNNKIKKLLTLFEITGIYYILLVISKIYIIKG</sequence>
<keyword evidence="1" id="KW-0472">Membrane</keyword>
<proteinExistence type="predicted"/>
<keyword evidence="1" id="KW-1133">Transmembrane helix</keyword>
<evidence type="ECO:0000256" key="1">
    <source>
        <dbReference type="SAM" id="Phobius"/>
    </source>
</evidence>
<protein>
    <submittedName>
        <fullName evidence="2">Uncharacterized protein</fullName>
    </submittedName>
</protein>
<dbReference type="EMBL" id="PCXF01000094">
    <property type="protein sequence ID" value="PIR27021.1"/>
    <property type="molecule type" value="Genomic_DNA"/>
</dbReference>
<evidence type="ECO:0000313" key="2">
    <source>
        <dbReference type="EMBL" id="PIR27021.1"/>
    </source>
</evidence>